<feature type="transmembrane region" description="Helical" evidence="1">
    <location>
        <begin position="6"/>
        <end position="25"/>
    </location>
</feature>
<sequence length="103" mass="12340">MIDVSLSTLLFIFAILAALVIYTFMMRSFNKRYKIALNRFLAKEIARRSYQILHPEFKYEVYHIDDQNERRLLDETLKEFETLMQMQKSVTSTHDVTEDKAKQ</sequence>
<name>A0AA86ALC1_SULMK</name>
<proteinExistence type="predicted"/>
<keyword evidence="1" id="KW-1133">Transmembrane helix</keyword>
<keyword evidence="1" id="KW-0472">Membrane</keyword>
<dbReference type="RefSeq" id="WP_025343621.1">
    <property type="nucleotide sequence ID" value="NZ_CP007201.1"/>
</dbReference>
<protein>
    <submittedName>
        <fullName evidence="2">Uncharacterized protein</fullName>
    </submittedName>
</protein>
<evidence type="ECO:0000313" key="3">
    <source>
        <dbReference type="Proteomes" id="UP000019322"/>
    </source>
</evidence>
<dbReference type="EMBL" id="CP007201">
    <property type="protein sequence ID" value="AHJ11707.1"/>
    <property type="molecule type" value="Genomic_DNA"/>
</dbReference>
<evidence type="ECO:0000256" key="1">
    <source>
        <dbReference type="SAM" id="Phobius"/>
    </source>
</evidence>
<reference evidence="2 3" key="1">
    <citation type="journal article" date="2014" name="Environ. Microbiol.">
        <title>Insights into organohalide respiration and the versatile catabolism of Sulfurospirillum multivorans gained from comparative genomics and physiological studies.</title>
        <authorList>
            <person name="Goris T."/>
            <person name="Schubert T."/>
            <person name="Gadkari J."/>
            <person name="Wubet T."/>
            <person name="Tarkka M."/>
            <person name="Buscot F."/>
            <person name="Adrian L."/>
            <person name="Diekert G."/>
        </authorList>
    </citation>
    <scope>NUCLEOTIDE SEQUENCE [LARGE SCALE GENOMIC DNA]</scope>
    <source>
        <strain evidence="3">DM 12446 / JCM 15788 / NBRC 109480</strain>
    </source>
</reference>
<accession>A0AA86ALC1</accession>
<gene>
    <name evidence="2" type="ORF">SMUL_0426</name>
</gene>
<dbReference type="AlphaFoldDB" id="A0AA86ALC1"/>
<keyword evidence="1" id="KW-0812">Transmembrane</keyword>
<dbReference type="KEGG" id="smul:SMUL_0426"/>
<organism evidence="2 3">
    <name type="scientific">Sulfurospirillum multivorans (strain DM 12446 / JCM 15788 / NBRC 109480)</name>
    <dbReference type="NCBI Taxonomy" id="1150621"/>
    <lineage>
        <taxon>Bacteria</taxon>
        <taxon>Pseudomonadati</taxon>
        <taxon>Campylobacterota</taxon>
        <taxon>Epsilonproteobacteria</taxon>
        <taxon>Campylobacterales</taxon>
        <taxon>Sulfurospirillaceae</taxon>
        <taxon>Sulfurospirillum</taxon>
    </lineage>
</organism>
<evidence type="ECO:0000313" key="2">
    <source>
        <dbReference type="EMBL" id="AHJ11707.1"/>
    </source>
</evidence>
<dbReference type="Proteomes" id="UP000019322">
    <property type="component" value="Chromosome"/>
</dbReference>